<dbReference type="InParanoid" id="A0A2P5CI42"/>
<sequence length="109" mass="12300">MLGASLGAEEDLGFFLSDLSGELEPIERGLLEEPSGLLEEESDFLEEEKNLPLNTIVELRSAWATRFRQRVEAEAEAAAAPASKLRTAWTDIEEEEEERGDFEVCRERK</sequence>
<accession>A0A2P5CI42</accession>
<protein>
    <submittedName>
        <fullName evidence="1">Uncharacterized protein</fullName>
    </submittedName>
</protein>
<dbReference type="AlphaFoldDB" id="A0A2P5CI42"/>
<dbReference type="Proteomes" id="UP000237000">
    <property type="component" value="Unassembled WGS sequence"/>
</dbReference>
<comment type="caution">
    <text evidence="1">The sequence shown here is derived from an EMBL/GenBank/DDBJ whole genome shotgun (WGS) entry which is preliminary data.</text>
</comment>
<dbReference type="EMBL" id="JXTC01000362">
    <property type="protein sequence ID" value="PON60716.1"/>
    <property type="molecule type" value="Genomic_DNA"/>
</dbReference>
<gene>
    <name evidence="1" type="ORF">TorRG33x02_284030</name>
</gene>
<evidence type="ECO:0000313" key="1">
    <source>
        <dbReference type="EMBL" id="PON60716.1"/>
    </source>
</evidence>
<name>A0A2P5CI42_TREOI</name>
<proteinExistence type="predicted"/>
<organism evidence="1 2">
    <name type="scientific">Trema orientale</name>
    <name type="common">Charcoal tree</name>
    <name type="synonym">Celtis orientalis</name>
    <dbReference type="NCBI Taxonomy" id="63057"/>
    <lineage>
        <taxon>Eukaryota</taxon>
        <taxon>Viridiplantae</taxon>
        <taxon>Streptophyta</taxon>
        <taxon>Embryophyta</taxon>
        <taxon>Tracheophyta</taxon>
        <taxon>Spermatophyta</taxon>
        <taxon>Magnoliopsida</taxon>
        <taxon>eudicotyledons</taxon>
        <taxon>Gunneridae</taxon>
        <taxon>Pentapetalae</taxon>
        <taxon>rosids</taxon>
        <taxon>fabids</taxon>
        <taxon>Rosales</taxon>
        <taxon>Cannabaceae</taxon>
        <taxon>Trema</taxon>
    </lineage>
</organism>
<reference evidence="2" key="1">
    <citation type="submission" date="2016-06" db="EMBL/GenBank/DDBJ databases">
        <title>Parallel loss of symbiosis genes in relatives of nitrogen-fixing non-legume Parasponia.</title>
        <authorList>
            <person name="Van Velzen R."/>
            <person name="Holmer R."/>
            <person name="Bu F."/>
            <person name="Rutten L."/>
            <person name="Van Zeijl A."/>
            <person name="Liu W."/>
            <person name="Santuari L."/>
            <person name="Cao Q."/>
            <person name="Sharma T."/>
            <person name="Shen D."/>
            <person name="Roswanjaya Y."/>
            <person name="Wardhani T."/>
            <person name="Kalhor M.S."/>
            <person name="Jansen J."/>
            <person name="Van den Hoogen J."/>
            <person name="Gungor B."/>
            <person name="Hartog M."/>
            <person name="Hontelez J."/>
            <person name="Verver J."/>
            <person name="Yang W.-C."/>
            <person name="Schijlen E."/>
            <person name="Repin R."/>
            <person name="Schilthuizen M."/>
            <person name="Schranz E."/>
            <person name="Heidstra R."/>
            <person name="Miyata K."/>
            <person name="Fedorova E."/>
            <person name="Kohlen W."/>
            <person name="Bisseling T."/>
            <person name="Smit S."/>
            <person name="Geurts R."/>
        </authorList>
    </citation>
    <scope>NUCLEOTIDE SEQUENCE [LARGE SCALE GENOMIC DNA]</scope>
    <source>
        <strain evidence="2">cv. RG33-2</strain>
    </source>
</reference>
<keyword evidence="2" id="KW-1185">Reference proteome</keyword>
<evidence type="ECO:0000313" key="2">
    <source>
        <dbReference type="Proteomes" id="UP000237000"/>
    </source>
</evidence>